<dbReference type="SUPFAM" id="SSF52743">
    <property type="entry name" value="Subtilisin-like"/>
    <property type="match status" value="1"/>
</dbReference>
<evidence type="ECO:0000256" key="10">
    <source>
        <dbReference type="ARBA" id="ARBA00022837"/>
    </source>
</evidence>
<reference evidence="16" key="1">
    <citation type="journal article" date="2019" name="Int. J. Syst. Evol. Microbiol.">
        <title>The Global Catalogue of Microorganisms (GCM) 10K type strain sequencing project: providing services to taxonomists for standard genome sequencing and annotation.</title>
        <authorList>
            <consortium name="The Broad Institute Genomics Platform"/>
            <consortium name="The Broad Institute Genome Sequencing Center for Infectious Disease"/>
            <person name="Wu L."/>
            <person name="Ma J."/>
        </authorList>
    </citation>
    <scope>NUCLEOTIDE SEQUENCE [LARGE SCALE GENOMIC DNA]</scope>
    <source>
        <strain evidence="16">CGMCC 1.15790</strain>
    </source>
</reference>
<proteinExistence type="inferred from homology"/>
<dbReference type="PROSITE" id="PS00136">
    <property type="entry name" value="SUBTILASE_ASP"/>
    <property type="match status" value="1"/>
</dbReference>
<organism evidence="15 16">
    <name type="scientific">Aliibacillus thermotolerans</name>
    <dbReference type="NCBI Taxonomy" id="1834418"/>
    <lineage>
        <taxon>Bacteria</taxon>
        <taxon>Bacillati</taxon>
        <taxon>Bacillota</taxon>
        <taxon>Bacilli</taxon>
        <taxon>Bacillales</taxon>
        <taxon>Bacillaceae</taxon>
        <taxon>Aliibacillus</taxon>
    </lineage>
</organism>
<dbReference type="Proteomes" id="UP001596143">
    <property type="component" value="Unassembled WGS sequence"/>
</dbReference>
<evidence type="ECO:0000256" key="6">
    <source>
        <dbReference type="ARBA" id="ARBA00022723"/>
    </source>
</evidence>
<dbReference type="InterPro" id="IPR023827">
    <property type="entry name" value="Peptidase_S8_Asp-AS"/>
</dbReference>
<accession>A0ABW0UAR7</accession>
<dbReference type="Pfam" id="PF00082">
    <property type="entry name" value="Peptidase_S8"/>
    <property type="match status" value="1"/>
</dbReference>
<dbReference type="PANTHER" id="PTHR43806:SF11">
    <property type="entry name" value="CEREVISIN-RELATED"/>
    <property type="match status" value="1"/>
</dbReference>
<feature type="domain" description="SLH" evidence="14">
    <location>
        <begin position="523"/>
        <end position="581"/>
    </location>
</feature>
<keyword evidence="6" id="KW-0479">Metal-binding</keyword>
<keyword evidence="7" id="KW-0732">Signal</keyword>
<evidence type="ECO:0000256" key="5">
    <source>
        <dbReference type="ARBA" id="ARBA00022670"/>
    </source>
</evidence>
<feature type="active site" description="Charge relay system" evidence="11">
    <location>
        <position position="164"/>
    </location>
</feature>
<dbReference type="PROSITE" id="PS00138">
    <property type="entry name" value="SUBTILASE_SER"/>
    <property type="match status" value="1"/>
</dbReference>
<evidence type="ECO:0000256" key="2">
    <source>
        <dbReference type="ARBA" id="ARBA00004613"/>
    </source>
</evidence>
<dbReference type="InterPro" id="IPR036852">
    <property type="entry name" value="Peptidase_S8/S53_dom_sf"/>
</dbReference>
<dbReference type="Gene3D" id="3.30.70.80">
    <property type="entry name" value="Peptidase S8 propeptide/proteinase inhibitor I9"/>
    <property type="match status" value="1"/>
</dbReference>
<keyword evidence="10" id="KW-0106">Calcium</keyword>
<feature type="active site" description="Charge relay system" evidence="11">
    <location>
        <position position="133"/>
    </location>
</feature>
<evidence type="ECO:0000256" key="1">
    <source>
        <dbReference type="ARBA" id="ARBA00001913"/>
    </source>
</evidence>
<dbReference type="Gene3D" id="3.40.50.200">
    <property type="entry name" value="Peptidase S8/S53 domain"/>
    <property type="match status" value="1"/>
</dbReference>
<feature type="compositionally biased region" description="Acidic residues" evidence="13">
    <location>
        <begin position="391"/>
        <end position="409"/>
    </location>
</feature>
<keyword evidence="4" id="KW-0964">Secreted</keyword>
<dbReference type="Gene3D" id="2.60.40.10">
    <property type="entry name" value="Immunoglobulins"/>
    <property type="match status" value="1"/>
</dbReference>
<gene>
    <name evidence="15" type="ORF">ACFPTR_13520</name>
</gene>
<feature type="domain" description="SLH" evidence="14">
    <location>
        <begin position="582"/>
        <end position="645"/>
    </location>
</feature>
<comment type="subcellular location">
    <subcellularLocation>
        <location evidence="2">Secreted</location>
    </subcellularLocation>
</comment>
<evidence type="ECO:0000256" key="3">
    <source>
        <dbReference type="ARBA" id="ARBA00011073"/>
    </source>
</evidence>
<evidence type="ECO:0000259" key="14">
    <source>
        <dbReference type="PROSITE" id="PS51272"/>
    </source>
</evidence>
<feature type="active site" description="Charge relay system" evidence="11">
    <location>
        <position position="323"/>
    </location>
</feature>
<keyword evidence="8 11" id="KW-0378">Hydrolase</keyword>
<comment type="similarity">
    <text evidence="3 11 12">Belongs to the peptidase S8 family.</text>
</comment>
<dbReference type="InterPro" id="IPR023828">
    <property type="entry name" value="Peptidase_S8_Ser-AS"/>
</dbReference>
<keyword evidence="5 11" id="KW-0645">Protease</keyword>
<evidence type="ECO:0000313" key="16">
    <source>
        <dbReference type="Proteomes" id="UP001596143"/>
    </source>
</evidence>
<evidence type="ECO:0000256" key="4">
    <source>
        <dbReference type="ARBA" id="ARBA00022525"/>
    </source>
</evidence>
<dbReference type="InterPro" id="IPR037045">
    <property type="entry name" value="S8pro/Inhibitor_I9_sf"/>
</dbReference>
<feature type="region of interest" description="Disordered" evidence="13">
    <location>
        <begin position="368"/>
        <end position="409"/>
    </location>
</feature>
<dbReference type="EMBL" id="JBHSPF010000070">
    <property type="protein sequence ID" value="MFC5629867.1"/>
    <property type="molecule type" value="Genomic_DNA"/>
</dbReference>
<dbReference type="InterPro" id="IPR022398">
    <property type="entry name" value="Peptidase_S8_His-AS"/>
</dbReference>
<evidence type="ECO:0000256" key="9">
    <source>
        <dbReference type="ARBA" id="ARBA00022825"/>
    </source>
</evidence>
<dbReference type="PRINTS" id="PR00723">
    <property type="entry name" value="SUBTILISIN"/>
</dbReference>
<dbReference type="CDD" id="cd07477">
    <property type="entry name" value="Peptidases_S8_Subtilisin_subset"/>
    <property type="match status" value="1"/>
</dbReference>
<evidence type="ECO:0000256" key="7">
    <source>
        <dbReference type="ARBA" id="ARBA00022729"/>
    </source>
</evidence>
<dbReference type="PANTHER" id="PTHR43806">
    <property type="entry name" value="PEPTIDASE S8"/>
    <property type="match status" value="1"/>
</dbReference>
<dbReference type="InterPro" id="IPR034202">
    <property type="entry name" value="Subtilisin_Carlsberg-like"/>
</dbReference>
<dbReference type="RefSeq" id="WP_270895614.1">
    <property type="nucleotide sequence ID" value="NZ_JBHSPF010000070.1"/>
</dbReference>
<name>A0ABW0UAR7_9BACI</name>
<dbReference type="InterPro" id="IPR015500">
    <property type="entry name" value="Peptidase_S8_subtilisin-rel"/>
</dbReference>
<evidence type="ECO:0000256" key="11">
    <source>
        <dbReference type="PROSITE-ProRule" id="PRU01240"/>
    </source>
</evidence>
<evidence type="ECO:0000256" key="8">
    <source>
        <dbReference type="ARBA" id="ARBA00022801"/>
    </source>
</evidence>
<dbReference type="InterPro" id="IPR050131">
    <property type="entry name" value="Peptidase_S8_subtilisin-like"/>
</dbReference>
<comment type="cofactor">
    <cofactor evidence="1">
        <name>Ca(2+)</name>
        <dbReference type="ChEBI" id="CHEBI:29108"/>
    </cofactor>
</comment>
<keyword evidence="16" id="KW-1185">Reference proteome</keyword>
<evidence type="ECO:0000313" key="15">
    <source>
        <dbReference type="EMBL" id="MFC5629867.1"/>
    </source>
</evidence>
<keyword evidence="9 11" id="KW-0720">Serine protease</keyword>
<dbReference type="PROSITE" id="PS51272">
    <property type="entry name" value="SLH"/>
    <property type="match status" value="3"/>
</dbReference>
<evidence type="ECO:0000256" key="12">
    <source>
        <dbReference type="RuleBase" id="RU003355"/>
    </source>
</evidence>
<evidence type="ECO:0000256" key="13">
    <source>
        <dbReference type="SAM" id="MobiDB-lite"/>
    </source>
</evidence>
<dbReference type="InterPro" id="IPR000209">
    <property type="entry name" value="Peptidase_S8/S53_dom"/>
</dbReference>
<dbReference type="PROSITE" id="PS51892">
    <property type="entry name" value="SUBTILASE"/>
    <property type="match status" value="1"/>
</dbReference>
<dbReference type="InterPro" id="IPR013783">
    <property type="entry name" value="Ig-like_fold"/>
</dbReference>
<protein>
    <submittedName>
        <fullName evidence="15">S8 family serine peptidase</fullName>
    </submittedName>
</protein>
<comment type="caution">
    <text evidence="15">The sequence shown here is derived from an EMBL/GenBank/DDBJ whole genome shotgun (WGS) entry which is preliminary data.</text>
</comment>
<dbReference type="PROSITE" id="PS00137">
    <property type="entry name" value="SUBTILASE_HIS"/>
    <property type="match status" value="1"/>
</dbReference>
<sequence>MGKKWVVGIVLAFLLSIPAPTLLAEEISTYLIGFEDEVEEELLQESEGVVLETWDEANVVALKISEDRADWLRQQEEVAFVEADETIAVETPPLPAFQQSQAEWRNWGIDHIGATEAWEYGIHGDGVSVAVIDSGIDTSHPSLDVKGGYSSVSYTDDYDDDHGHGTHVAGIIAANHPSVGLMGVAPNVDLYAVKVLDHNGFATLTAILRGVQWAMDEEMDIINMSLGTLTDSEAMKRLLETATEEGIVVVAAVGNRGESAEGTSDRIEFPARYDTTIGVGAVDENNERASFSASGQAVEFVAPGVDIVSTFKERTYGPLSGTSMAAPFVSGAFALLMDAYPDLSPDELKTMLIDEVIDLGEPGRDPRYGYGLLQLPDMSEAPGREDRNENEREEPDETPIEEDIDDDLIGDDPIIEDKILISLTTDIETDEDGTPKVTLTWEASEALHESHEFHLYRNDEQIARFTDDETFYTDDEVEADTYTYTLVVVDDQGREYGTSDKVEVDLTSFEEELSFTWPEKIANPPQFADIADDFWAKEAIDELSARGIINGRDGHFYPNEAIRRGQIVAIMGRLFDWDDKDTMTHFTDVPRDYFSAGYIQAAVEKGIISGYNDNTFRPNDAVTRGQMAQIIGRAFDIPTDDLELDTAPFSDVTEETTGYEEIVYFAKHGIIHGYQDGTFQPNNTLTRAQFAQIVYTLGQHVEAETKLQ</sequence>
<dbReference type="Pfam" id="PF00395">
    <property type="entry name" value="SLH"/>
    <property type="match status" value="3"/>
</dbReference>
<dbReference type="InterPro" id="IPR001119">
    <property type="entry name" value="SLH_dom"/>
</dbReference>
<feature type="domain" description="SLH" evidence="14">
    <location>
        <begin position="646"/>
        <end position="708"/>
    </location>
</feature>